<dbReference type="OrthoDB" id="2426870at2"/>
<sequence>MARAHQSIFIQAPIDEVFQFAKKPGNWTSFYNHLSKPEKIEGTGEAGTEVETVFSIVGLRFPVTINVVRCERSGEEGFWEGIITGSFIAHQKSHYRSMDGGTEAVFELEIDLPHSAFDRFTERLVYDRLERNTLRHTLENLKAACELER</sequence>
<evidence type="ECO:0000313" key="1">
    <source>
        <dbReference type="EMBL" id="ALS75653.1"/>
    </source>
</evidence>
<dbReference type="SUPFAM" id="SSF55961">
    <property type="entry name" value="Bet v1-like"/>
    <property type="match status" value="1"/>
</dbReference>
<dbReference type="KEGG" id="prt:AUC31_10785"/>
<dbReference type="STRING" id="200991.AUC31_10785"/>
<protein>
    <recommendedName>
        <fullName evidence="3">Polyketide cyclase</fullName>
    </recommendedName>
</protein>
<evidence type="ECO:0000313" key="2">
    <source>
        <dbReference type="Proteomes" id="UP000067683"/>
    </source>
</evidence>
<dbReference type="AlphaFoldDB" id="A0A0U2ZEJ8"/>
<name>A0A0U2ZEJ8_9BACL</name>
<reference evidence="1" key="1">
    <citation type="submission" date="2016-01" db="EMBL/GenBank/DDBJ databases">
        <title>Complete genome of Planococcus rifietoensis type strain M8.</title>
        <authorList>
            <person name="See-Too W.S."/>
        </authorList>
    </citation>
    <scope>NUCLEOTIDE SEQUENCE [LARGE SCALE GENOMIC DNA]</scope>
    <source>
        <strain evidence="1">M8</strain>
    </source>
</reference>
<dbReference type="Proteomes" id="UP000067683">
    <property type="component" value="Chromosome"/>
</dbReference>
<proteinExistence type="predicted"/>
<dbReference type="Pfam" id="PF10604">
    <property type="entry name" value="Polyketide_cyc2"/>
    <property type="match status" value="1"/>
</dbReference>
<accession>A0A0U2ZEJ8</accession>
<dbReference type="Gene3D" id="3.30.530.20">
    <property type="match status" value="1"/>
</dbReference>
<evidence type="ECO:0008006" key="3">
    <source>
        <dbReference type="Google" id="ProtNLM"/>
    </source>
</evidence>
<dbReference type="EMBL" id="CP013659">
    <property type="protein sequence ID" value="ALS75653.1"/>
    <property type="molecule type" value="Genomic_DNA"/>
</dbReference>
<gene>
    <name evidence="1" type="ORF">AUC31_10785</name>
</gene>
<organism evidence="1 2">
    <name type="scientific">Planococcus rifietoensis</name>
    <dbReference type="NCBI Taxonomy" id="200991"/>
    <lineage>
        <taxon>Bacteria</taxon>
        <taxon>Bacillati</taxon>
        <taxon>Bacillota</taxon>
        <taxon>Bacilli</taxon>
        <taxon>Bacillales</taxon>
        <taxon>Caryophanaceae</taxon>
        <taxon>Planococcus</taxon>
    </lineage>
</organism>
<dbReference type="InterPro" id="IPR019587">
    <property type="entry name" value="Polyketide_cyclase/dehydratase"/>
</dbReference>
<dbReference type="CDD" id="cd07812">
    <property type="entry name" value="SRPBCC"/>
    <property type="match status" value="1"/>
</dbReference>
<dbReference type="InterPro" id="IPR023393">
    <property type="entry name" value="START-like_dom_sf"/>
</dbReference>
<keyword evidence="2" id="KW-1185">Reference proteome</keyword>
<dbReference type="RefSeq" id="WP_058382356.1">
    <property type="nucleotide sequence ID" value="NZ_CP013659.2"/>
</dbReference>